<dbReference type="Proteomes" id="UP000595814">
    <property type="component" value="Chromosome"/>
</dbReference>
<reference evidence="1 2" key="1">
    <citation type="journal article" date="2022" name="Int. J. Syst. Evol. Microbiol.">
        <title>Miniphocaeibacter halophilus sp. nov., an ammonium-tolerant acetate-producing bacterium isolated from a biogas system.</title>
        <authorList>
            <person name="Schnurer A."/>
            <person name="Singh A."/>
            <person name="Bi S."/>
            <person name="Qiao W."/>
            <person name="Westerholm M."/>
        </authorList>
    </citation>
    <scope>NUCLEOTIDE SEQUENCE [LARGE SCALE GENOMIC DNA]</scope>
    <source>
        <strain evidence="1 2">AMB_01</strain>
    </source>
</reference>
<accession>A0AC61MQ21</accession>
<gene>
    <name evidence="1" type="ORF">JFY71_10485</name>
</gene>
<proteinExistence type="predicted"/>
<organism evidence="1 2">
    <name type="scientific">Miniphocaeibacter halophilus</name>
    <dbReference type="NCBI Taxonomy" id="2931922"/>
    <lineage>
        <taxon>Bacteria</taxon>
        <taxon>Bacillati</taxon>
        <taxon>Bacillota</taxon>
        <taxon>Tissierellia</taxon>
        <taxon>Tissierellales</taxon>
        <taxon>Peptoniphilaceae</taxon>
        <taxon>Miniphocaeibacter</taxon>
    </lineage>
</organism>
<evidence type="ECO:0000313" key="2">
    <source>
        <dbReference type="Proteomes" id="UP000595814"/>
    </source>
</evidence>
<dbReference type="EMBL" id="CP066744">
    <property type="protein sequence ID" value="QQK07702.1"/>
    <property type="molecule type" value="Genomic_DNA"/>
</dbReference>
<keyword evidence="2" id="KW-1185">Reference proteome</keyword>
<evidence type="ECO:0000313" key="1">
    <source>
        <dbReference type="EMBL" id="QQK07702.1"/>
    </source>
</evidence>
<name>A0AC61MQ21_9FIRM</name>
<protein>
    <submittedName>
        <fullName evidence="1">HAD family phosphatase</fullName>
    </submittedName>
</protein>
<sequence>MYKLLALDLDGTTLTSKHIIDSETKKHIKFLINKGIKVTIISGREPKSIVSLSDQIGLNGLVGSMNGAIITTSDGVDHIMNLTLPEEHVKYSIDLSKRMNFNSILFIENDSFIASKKNEFGKIIDKFTDYPATEVGDLDKFLKENNLYNKVNKVAITDEYENLLKFKSVYEKNNNSSKLFFSLPFFLEINRNDISKGRALEYIADSYNINREEIVAIGDGENDIEMIQYAGKGVAMKNAMTGLKDVADEITDSNDNHGVVKIIKKYFL</sequence>